<accession>A0A5B7EIS8</accession>
<dbReference type="AlphaFoldDB" id="A0A5B7EIS8"/>
<name>A0A5B7EIS8_PORTR</name>
<comment type="caution">
    <text evidence="1">The sequence shown here is derived from an EMBL/GenBank/DDBJ whole genome shotgun (WGS) entry which is preliminary data.</text>
</comment>
<evidence type="ECO:0000313" key="1">
    <source>
        <dbReference type="EMBL" id="MPC33069.1"/>
    </source>
</evidence>
<organism evidence="1 2">
    <name type="scientific">Portunus trituberculatus</name>
    <name type="common">Swimming crab</name>
    <name type="synonym">Neptunus trituberculatus</name>
    <dbReference type="NCBI Taxonomy" id="210409"/>
    <lineage>
        <taxon>Eukaryota</taxon>
        <taxon>Metazoa</taxon>
        <taxon>Ecdysozoa</taxon>
        <taxon>Arthropoda</taxon>
        <taxon>Crustacea</taxon>
        <taxon>Multicrustacea</taxon>
        <taxon>Malacostraca</taxon>
        <taxon>Eumalacostraca</taxon>
        <taxon>Eucarida</taxon>
        <taxon>Decapoda</taxon>
        <taxon>Pleocyemata</taxon>
        <taxon>Brachyura</taxon>
        <taxon>Eubrachyura</taxon>
        <taxon>Portunoidea</taxon>
        <taxon>Portunidae</taxon>
        <taxon>Portuninae</taxon>
        <taxon>Portunus</taxon>
    </lineage>
</organism>
<keyword evidence="2" id="KW-1185">Reference proteome</keyword>
<protein>
    <submittedName>
        <fullName evidence="1">Uncharacterized protein</fullName>
    </submittedName>
</protein>
<dbReference type="EMBL" id="VSRR010002754">
    <property type="protein sequence ID" value="MPC33069.1"/>
    <property type="molecule type" value="Genomic_DNA"/>
</dbReference>
<reference evidence="1 2" key="1">
    <citation type="submission" date="2019-05" db="EMBL/GenBank/DDBJ databases">
        <title>Another draft genome of Portunus trituberculatus and its Hox gene families provides insights of decapod evolution.</title>
        <authorList>
            <person name="Jeong J.-H."/>
            <person name="Song I."/>
            <person name="Kim S."/>
            <person name="Choi T."/>
            <person name="Kim D."/>
            <person name="Ryu S."/>
            <person name="Kim W."/>
        </authorList>
    </citation>
    <scope>NUCLEOTIDE SEQUENCE [LARGE SCALE GENOMIC DNA]</scope>
    <source>
        <tissue evidence="1">Muscle</tissue>
    </source>
</reference>
<evidence type="ECO:0000313" key="2">
    <source>
        <dbReference type="Proteomes" id="UP000324222"/>
    </source>
</evidence>
<sequence length="106" mass="11193">MGSGGAGRRVGIAVVAARLGSAGRDTFNRCMTVMTSESANILCIGKISIWRRSEAGVTPVVAARLQHDPYIEGNPTGEVGLAADPQSPLLLRLLLFLPSHARAHRC</sequence>
<gene>
    <name evidence="1" type="ORF">E2C01_026409</name>
</gene>
<proteinExistence type="predicted"/>
<dbReference type="Proteomes" id="UP000324222">
    <property type="component" value="Unassembled WGS sequence"/>
</dbReference>